<feature type="compositionally biased region" description="Low complexity" evidence="1">
    <location>
        <begin position="239"/>
        <end position="257"/>
    </location>
</feature>
<comment type="caution">
    <text evidence="2">The sequence shown here is derived from an EMBL/GenBank/DDBJ whole genome shotgun (WGS) entry which is preliminary data.</text>
</comment>
<evidence type="ECO:0000313" key="2">
    <source>
        <dbReference type="EMBL" id="KAF8883913.1"/>
    </source>
</evidence>
<dbReference type="OrthoDB" id="3069887at2759"/>
<dbReference type="EMBL" id="JADNYJ010000112">
    <property type="protein sequence ID" value="KAF8883913.1"/>
    <property type="molecule type" value="Genomic_DNA"/>
</dbReference>
<feature type="compositionally biased region" description="Polar residues" evidence="1">
    <location>
        <begin position="74"/>
        <end position="95"/>
    </location>
</feature>
<feature type="compositionally biased region" description="Low complexity" evidence="1">
    <location>
        <begin position="145"/>
        <end position="170"/>
    </location>
</feature>
<feature type="region of interest" description="Disordered" evidence="1">
    <location>
        <begin position="113"/>
        <end position="173"/>
    </location>
</feature>
<keyword evidence="3" id="KW-1185">Reference proteome</keyword>
<name>A0A9P5NF42_GYMJU</name>
<sequence>MASRIQVRTSVLSRRRPRTCPDHHMGPPPGAEAVLRWAVRSRIWASRLEWTDVDDDGMEGGEWGVDGGGVISPYSYSPGPQQMQQNLAQSQPSMSQGVQLPVLLEPQLQERDYASGAGPSSYNYGNNSSNNPPLTPSDASYPNTGSGSSSAGYYPGSNSAGSEHSSSGVGPYSGGGVVYNPRSAKEMEARGMRLVNPDNNVGDPQYQAYLQYGPGGIAQQGQASSALGSLIMDMGIHNTPGSSPTSALSSSLSGSPPDQQAGSAVIVHQDGGRVVMRKGEAGGIQEEEEQGPSEIPPTYDSLPNARPADA</sequence>
<dbReference type="Proteomes" id="UP000724874">
    <property type="component" value="Unassembled WGS sequence"/>
</dbReference>
<proteinExistence type="predicted"/>
<organism evidence="2 3">
    <name type="scientific">Gymnopilus junonius</name>
    <name type="common">Spectacular rustgill mushroom</name>
    <name type="synonym">Gymnopilus spectabilis subsp. junonius</name>
    <dbReference type="NCBI Taxonomy" id="109634"/>
    <lineage>
        <taxon>Eukaryota</taxon>
        <taxon>Fungi</taxon>
        <taxon>Dikarya</taxon>
        <taxon>Basidiomycota</taxon>
        <taxon>Agaricomycotina</taxon>
        <taxon>Agaricomycetes</taxon>
        <taxon>Agaricomycetidae</taxon>
        <taxon>Agaricales</taxon>
        <taxon>Agaricineae</taxon>
        <taxon>Hymenogastraceae</taxon>
        <taxon>Gymnopilus</taxon>
    </lineage>
</organism>
<feature type="region of interest" description="Disordered" evidence="1">
    <location>
        <begin position="58"/>
        <end position="96"/>
    </location>
</feature>
<reference evidence="2" key="1">
    <citation type="submission" date="2020-11" db="EMBL/GenBank/DDBJ databases">
        <authorList>
            <consortium name="DOE Joint Genome Institute"/>
            <person name="Ahrendt S."/>
            <person name="Riley R."/>
            <person name="Andreopoulos W."/>
            <person name="LaButti K."/>
            <person name="Pangilinan J."/>
            <person name="Ruiz-duenas F.J."/>
            <person name="Barrasa J.M."/>
            <person name="Sanchez-Garcia M."/>
            <person name="Camarero S."/>
            <person name="Miyauchi S."/>
            <person name="Serrano A."/>
            <person name="Linde D."/>
            <person name="Babiker R."/>
            <person name="Drula E."/>
            <person name="Ayuso-Fernandez I."/>
            <person name="Pacheco R."/>
            <person name="Padilla G."/>
            <person name="Ferreira P."/>
            <person name="Barriuso J."/>
            <person name="Kellner H."/>
            <person name="Castanera R."/>
            <person name="Alfaro M."/>
            <person name="Ramirez L."/>
            <person name="Pisabarro A.G."/>
            <person name="Kuo A."/>
            <person name="Tritt A."/>
            <person name="Lipzen A."/>
            <person name="He G."/>
            <person name="Yan M."/>
            <person name="Ng V."/>
            <person name="Cullen D."/>
            <person name="Martin F."/>
            <person name="Rosso M.-N."/>
            <person name="Henrissat B."/>
            <person name="Hibbett D."/>
            <person name="Martinez A.T."/>
            <person name="Grigoriev I.V."/>
        </authorList>
    </citation>
    <scope>NUCLEOTIDE SEQUENCE</scope>
    <source>
        <strain evidence="2">AH 44721</strain>
    </source>
</reference>
<feature type="region of interest" description="Disordered" evidence="1">
    <location>
        <begin position="1"/>
        <end position="29"/>
    </location>
</feature>
<feature type="compositionally biased region" description="Polar residues" evidence="1">
    <location>
        <begin position="1"/>
        <end position="12"/>
    </location>
</feature>
<dbReference type="AlphaFoldDB" id="A0A9P5NF42"/>
<accession>A0A9P5NF42</accession>
<feature type="compositionally biased region" description="Gly residues" evidence="1">
    <location>
        <begin position="60"/>
        <end position="70"/>
    </location>
</feature>
<evidence type="ECO:0000256" key="1">
    <source>
        <dbReference type="SAM" id="MobiDB-lite"/>
    </source>
</evidence>
<evidence type="ECO:0000313" key="3">
    <source>
        <dbReference type="Proteomes" id="UP000724874"/>
    </source>
</evidence>
<gene>
    <name evidence="2" type="ORF">CPB84DRAFT_1827577</name>
</gene>
<feature type="region of interest" description="Disordered" evidence="1">
    <location>
        <begin position="237"/>
        <end position="310"/>
    </location>
</feature>
<feature type="compositionally biased region" description="Low complexity" evidence="1">
    <location>
        <begin position="114"/>
        <end position="132"/>
    </location>
</feature>
<protein>
    <submittedName>
        <fullName evidence="2">Uncharacterized protein</fullName>
    </submittedName>
</protein>